<keyword evidence="4" id="KW-1185">Reference proteome</keyword>
<name>A0A238BMW3_9BILA</name>
<feature type="domain" description="Chromo" evidence="2">
    <location>
        <begin position="37"/>
        <end position="107"/>
    </location>
</feature>
<gene>
    <name evidence="3" type="ORF">X798_07067</name>
</gene>
<feature type="compositionally biased region" description="Acidic residues" evidence="1">
    <location>
        <begin position="1"/>
        <end position="15"/>
    </location>
</feature>
<sequence length="107" mass="12562">MKVFDSSDDETDNMEIEMSGTSSSITDDELILPSGVYIVEKIVNHKCYGELRRRKLIDQRKVPYDSPFFRVCWKGYPGQDTWEPLKSIQHVEVFKVYARKHNLIHLI</sequence>
<dbReference type="EMBL" id="KZ270306">
    <property type="protein sequence ID" value="OZC05955.1"/>
    <property type="molecule type" value="Genomic_DNA"/>
</dbReference>
<dbReference type="Proteomes" id="UP000242913">
    <property type="component" value="Unassembled WGS sequence"/>
</dbReference>
<proteinExistence type="predicted"/>
<feature type="region of interest" description="Disordered" evidence="1">
    <location>
        <begin position="1"/>
        <end position="26"/>
    </location>
</feature>
<accession>A0A238BMW3</accession>
<evidence type="ECO:0000313" key="4">
    <source>
        <dbReference type="Proteomes" id="UP000242913"/>
    </source>
</evidence>
<dbReference type="AlphaFoldDB" id="A0A238BMW3"/>
<reference evidence="3 4" key="1">
    <citation type="submission" date="2015-12" db="EMBL/GenBank/DDBJ databases">
        <title>Draft genome of the nematode, Onchocerca flexuosa.</title>
        <authorList>
            <person name="Mitreva M."/>
        </authorList>
    </citation>
    <scope>NUCLEOTIDE SEQUENCE [LARGE SCALE GENOMIC DNA]</scope>
    <source>
        <strain evidence="3">Red Deer</strain>
    </source>
</reference>
<organism evidence="3 4">
    <name type="scientific">Onchocerca flexuosa</name>
    <dbReference type="NCBI Taxonomy" id="387005"/>
    <lineage>
        <taxon>Eukaryota</taxon>
        <taxon>Metazoa</taxon>
        <taxon>Ecdysozoa</taxon>
        <taxon>Nematoda</taxon>
        <taxon>Chromadorea</taxon>
        <taxon>Rhabditida</taxon>
        <taxon>Spirurina</taxon>
        <taxon>Spiruromorpha</taxon>
        <taxon>Filarioidea</taxon>
        <taxon>Onchocercidae</taxon>
        <taxon>Onchocerca</taxon>
    </lineage>
</organism>
<evidence type="ECO:0000256" key="1">
    <source>
        <dbReference type="SAM" id="MobiDB-lite"/>
    </source>
</evidence>
<dbReference type="SUPFAM" id="SSF54160">
    <property type="entry name" value="Chromo domain-like"/>
    <property type="match status" value="1"/>
</dbReference>
<dbReference type="OrthoDB" id="5827447at2759"/>
<feature type="non-terminal residue" evidence="3">
    <location>
        <position position="107"/>
    </location>
</feature>
<protein>
    <recommendedName>
        <fullName evidence="2">Chromo domain-containing protein</fullName>
    </recommendedName>
</protein>
<evidence type="ECO:0000259" key="2">
    <source>
        <dbReference type="PROSITE" id="PS50013"/>
    </source>
</evidence>
<evidence type="ECO:0000313" key="3">
    <source>
        <dbReference type="EMBL" id="OZC05955.1"/>
    </source>
</evidence>
<dbReference type="Gene3D" id="2.40.50.40">
    <property type="match status" value="1"/>
</dbReference>
<dbReference type="PROSITE" id="PS50013">
    <property type="entry name" value="CHROMO_2"/>
    <property type="match status" value="1"/>
</dbReference>
<dbReference type="CDD" id="cd00024">
    <property type="entry name" value="CD_CSD"/>
    <property type="match status" value="1"/>
</dbReference>
<dbReference type="InterPro" id="IPR000953">
    <property type="entry name" value="Chromo/chromo_shadow_dom"/>
</dbReference>
<dbReference type="InterPro" id="IPR016197">
    <property type="entry name" value="Chromo-like_dom_sf"/>
</dbReference>